<organism evidence="2 3">
    <name type="scientific">Cotesia glomerata</name>
    <name type="common">Lepidopteran parasitic wasp</name>
    <name type="synonym">Apanteles glomeratus</name>
    <dbReference type="NCBI Taxonomy" id="32391"/>
    <lineage>
        <taxon>Eukaryota</taxon>
        <taxon>Metazoa</taxon>
        <taxon>Ecdysozoa</taxon>
        <taxon>Arthropoda</taxon>
        <taxon>Hexapoda</taxon>
        <taxon>Insecta</taxon>
        <taxon>Pterygota</taxon>
        <taxon>Neoptera</taxon>
        <taxon>Endopterygota</taxon>
        <taxon>Hymenoptera</taxon>
        <taxon>Apocrita</taxon>
        <taxon>Ichneumonoidea</taxon>
        <taxon>Braconidae</taxon>
        <taxon>Microgastrinae</taxon>
        <taxon>Cotesia</taxon>
    </lineage>
</organism>
<protein>
    <submittedName>
        <fullName evidence="2">Uncharacterized protein</fullName>
    </submittedName>
</protein>
<evidence type="ECO:0000313" key="3">
    <source>
        <dbReference type="Proteomes" id="UP000826195"/>
    </source>
</evidence>
<feature type="compositionally biased region" description="Acidic residues" evidence="1">
    <location>
        <begin position="81"/>
        <end position="106"/>
    </location>
</feature>
<sequence>MKPESFTVYGMLSDRTNNHQESFHRNINKLVAAHSHTNVFINAKMITGITLEDIVDKLENLYVIKNLKNYVFKMTDHLDDSTDEDVSSEEESNNGTSEEDSSEEKENDSILHI</sequence>
<gene>
    <name evidence="2" type="ORF">KQX54_014659</name>
</gene>
<evidence type="ECO:0000313" key="2">
    <source>
        <dbReference type="EMBL" id="KAH0567830.1"/>
    </source>
</evidence>
<accession>A0AAV7J4E1</accession>
<proteinExistence type="predicted"/>
<keyword evidence="3" id="KW-1185">Reference proteome</keyword>
<feature type="region of interest" description="Disordered" evidence="1">
    <location>
        <begin position="79"/>
        <end position="113"/>
    </location>
</feature>
<dbReference type="Proteomes" id="UP000826195">
    <property type="component" value="Unassembled WGS sequence"/>
</dbReference>
<comment type="caution">
    <text evidence="2">The sequence shown here is derived from an EMBL/GenBank/DDBJ whole genome shotgun (WGS) entry which is preliminary data.</text>
</comment>
<reference evidence="2 3" key="1">
    <citation type="journal article" date="2021" name="J. Hered.">
        <title>A chromosome-level genome assembly of the parasitoid wasp, Cotesia glomerata (Hymenoptera: Braconidae).</title>
        <authorList>
            <person name="Pinto B.J."/>
            <person name="Weis J.J."/>
            <person name="Gamble T."/>
            <person name="Ode P.J."/>
            <person name="Paul R."/>
            <person name="Zaspel J.M."/>
        </authorList>
    </citation>
    <scope>NUCLEOTIDE SEQUENCE [LARGE SCALE GENOMIC DNA]</scope>
    <source>
        <strain evidence="2">CgM1</strain>
    </source>
</reference>
<name>A0AAV7J4E1_COTGL</name>
<evidence type="ECO:0000256" key="1">
    <source>
        <dbReference type="SAM" id="MobiDB-lite"/>
    </source>
</evidence>
<dbReference type="EMBL" id="JAHXZJ010000001">
    <property type="protein sequence ID" value="KAH0567830.1"/>
    <property type="molecule type" value="Genomic_DNA"/>
</dbReference>
<dbReference type="AlphaFoldDB" id="A0AAV7J4E1"/>